<proteinExistence type="predicted"/>
<dbReference type="Proteomes" id="UP000662986">
    <property type="component" value="Chromosome"/>
</dbReference>
<evidence type="ECO:0000313" key="1">
    <source>
        <dbReference type="EMBL" id="QSE93015.1"/>
    </source>
</evidence>
<accession>A0A974W8C9</accession>
<organism evidence="1 2">
    <name type="scientific">Rhodococcus pseudokoreensis</name>
    <dbReference type="NCBI Taxonomy" id="2811421"/>
    <lineage>
        <taxon>Bacteria</taxon>
        <taxon>Bacillati</taxon>
        <taxon>Actinomycetota</taxon>
        <taxon>Actinomycetes</taxon>
        <taxon>Mycobacteriales</taxon>
        <taxon>Nocardiaceae</taxon>
        <taxon>Rhodococcus</taxon>
    </lineage>
</organism>
<reference evidence="1 2" key="2">
    <citation type="journal article" date="2022" name="Arch. Microbiol.">
        <title>Rhodococcus pseudokoreensis sp. nov. isolated from the rhizosphere of young M26 apple rootstocks.</title>
        <authorList>
            <person name="Kampfer P."/>
            <person name="Glaeser S.P."/>
            <person name="Blom J."/>
            <person name="Wolf J."/>
            <person name="Benning S."/>
            <person name="Schloter M."/>
            <person name="Neumann-Schaal M."/>
        </authorList>
    </citation>
    <scope>NUCLEOTIDE SEQUENCE [LARGE SCALE GENOMIC DNA]</scope>
    <source>
        <strain evidence="1 2">R79</strain>
    </source>
</reference>
<reference evidence="1 2" key="1">
    <citation type="journal article" date="2021" name="Microbiol. Resour. Announc.">
        <title>Complete Genome Sequences of Two Rhodococcus sp. Strains with Large and Linear Chromosomes, Isolated from Apple Rhizosphere.</title>
        <authorList>
            <person name="Benning S."/>
            <person name="Brugnone N."/>
            <person name="Siani R."/>
            <person name="Kublik S."/>
            <person name="Schloter M."/>
            <person name="Rad V."/>
        </authorList>
    </citation>
    <scope>NUCLEOTIDE SEQUENCE [LARGE SCALE GENOMIC DNA]</scope>
    <source>
        <strain evidence="1 2">R79</strain>
    </source>
</reference>
<dbReference type="RefSeq" id="WP_206009509.1">
    <property type="nucleotide sequence ID" value="NZ_CP070619.1"/>
</dbReference>
<sequence length="45" mass="5230">MAVTHLAAFLDHLMVAIQTYAYYDFVDALDEDLNHIPHRRRSEVA</sequence>
<evidence type="ECO:0000313" key="2">
    <source>
        <dbReference type="Proteomes" id="UP000662986"/>
    </source>
</evidence>
<keyword evidence="2" id="KW-1185">Reference proteome</keyword>
<dbReference type="EMBL" id="CP070619">
    <property type="protein sequence ID" value="QSE93015.1"/>
    <property type="molecule type" value="Genomic_DNA"/>
</dbReference>
<name>A0A974W8C9_9NOCA</name>
<protein>
    <submittedName>
        <fullName evidence="1">Uncharacterized protein</fullName>
    </submittedName>
</protein>
<gene>
    <name evidence="1" type="ORF">JWS13_32720</name>
</gene>